<keyword evidence="1" id="KW-0732">Signal</keyword>
<evidence type="ECO:0008006" key="4">
    <source>
        <dbReference type="Google" id="ProtNLM"/>
    </source>
</evidence>
<sequence length="217" mass="23989">MTMHARTIIGLSLLALLAGRAARAQFSPPTDTTGGKRGTYHIVVTVGVGSSQYASAIGIPPAWRQTETNRLGQSVMIRALWHPDHRFRTGLETGLTTFYTYKGVVNGEPGSVSVSAIPILLVYQMPLAWHSGTERSLWRRLAATVGFGTYLIRSEYSYKGSVNSQELSAGWLWALSYTQPLSNRLRLAAEVRWLNPTATRENAASLQAQLLWRVLSW</sequence>
<dbReference type="KEGG" id="fae:FAES_2811"/>
<dbReference type="eggNOG" id="ENOG5032R5J">
    <property type="taxonomic scope" value="Bacteria"/>
</dbReference>
<gene>
    <name evidence="2" type="ORF">FAES_2811</name>
</gene>
<dbReference type="HOGENOM" id="CLU_1270722_0_0_10"/>
<dbReference type="STRING" id="1166018.FAES_2811"/>
<evidence type="ECO:0000313" key="2">
    <source>
        <dbReference type="EMBL" id="CCH00820.1"/>
    </source>
</evidence>
<keyword evidence="3" id="KW-1185">Reference proteome</keyword>
<organism evidence="2 3">
    <name type="scientific">Fibrella aestuarina BUZ 2</name>
    <dbReference type="NCBI Taxonomy" id="1166018"/>
    <lineage>
        <taxon>Bacteria</taxon>
        <taxon>Pseudomonadati</taxon>
        <taxon>Bacteroidota</taxon>
        <taxon>Cytophagia</taxon>
        <taxon>Cytophagales</taxon>
        <taxon>Spirosomataceae</taxon>
        <taxon>Fibrella</taxon>
    </lineage>
</organism>
<name>I0K9L7_9BACT</name>
<dbReference type="EMBL" id="HE796683">
    <property type="protein sequence ID" value="CCH00820.1"/>
    <property type="molecule type" value="Genomic_DNA"/>
</dbReference>
<feature type="signal peptide" evidence="1">
    <location>
        <begin position="1"/>
        <end position="24"/>
    </location>
</feature>
<evidence type="ECO:0000313" key="3">
    <source>
        <dbReference type="Proteomes" id="UP000011058"/>
    </source>
</evidence>
<accession>I0K9L7</accession>
<proteinExistence type="predicted"/>
<evidence type="ECO:0000256" key="1">
    <source>
        <dbReference type="SAM" id="SignalP"/>
    </source>
</evidence>
<protein>
    <recommendedName>
        <fullName evidence="4">Outer membrane protein beta-barrel domain-containing protein</fullName>
    </recommendedName>
</protein>
<reference evidence="2 3" key="1">
    <citation type="journal article" date="2012" name="J. Bacteriol.">
        <title>Genome Sequence of Fibrella aestuarina BUZ 2T, a Filamentous Marine Bacterium.</title>
        <authorList>
            <person name="Filippini M."/>
            <person name="Qi W."/>
            <person name="Blom J."/>
            <person name="Goesmann A."/>
            <person name="Smits T.H."/>
            <person name="Bagheri H.C."/>
        </authorList>
    </citation>
    <scope>NUCLEOTIDE SEQUENCE [LARGE SCALE GENOMIC DNA]</scope>
    <source>
        <strain evidence="3">BUZ 2T</strain>
    </source>
</reference>
<dbReference type="AlphaFoldDB" id="I0K9L7"/>
<dbReference type="Proteomes" id="UP000011058">
    <property type="component" value="Chromosome"/>
</dbReference>
<feature type="chain" id="PRO_5003630468" description="Outer membrane protein beta-barrel domain-containing protein" evidence="1">
    <location>
        <begin position="25"/>
        <end position="217"/>
    </location>
</feature>